<comment type="caution">
    <text evidence="2">The sequence shown here is derived from an EMBL/GenBank/DDBJ whole genome shotgun (WGS) entry which is preliminary data.</text>
</comment>
<dbReference type="Gene3D" id="3.40.630.30">
    <property type="match status" value="1"/>
</dbReference>
<evidence type="ECO:0000313" key="3">
    <source>
        <dbReference type="Proteomes" id="UP000182278"/>
    </source>
</evidence>
<proteinExistence type="predicted"/>
<dbReference type="EMBL" id="MNUO01000130">
    <property type="protein sequence ID" value="OIN95721.1"/>
    <property type="molecule type" value="Genomic_DNA"/>
</dbReference>
<dbReference type="PANTHER" id="PTHR43617">
    <property type="entry name" value="L-AMINO ACID N-ACETYLTRANSFERASE"/>
    <property type="match status" value="1"/>
</dbReference>
<name>A0A1J4S8F4_9BACT</name>
<dbReference type="Proteomes" id="UP000182278">
    <property type="component" value="Unassembled WGS sequence"/>
</dbReference>
<organism evidence="2 3">
    <name type="scientific">Candidatus Desantisbacteria bacterium CG1_02_38_46</name>
    <dbReference type="NCBI Taxonomy" id="1817893"/>
    <lineage>
        <taxon>Bacteria</taxon>
        <taxon>Candidatus Desantisiibacteriota</taxon>
    </lineage>
</organism>
<evidence type="ECO:0000313" key="2">
    <source>
        <dbReference type="EMBL" id="OIN95721.1"/>
    </source>
</evidence>
<accession>A0A1J4S8F4</accession>
<dbReference type="InterPro" id="IPR016181">
    <property type="entry name" value="Acyl_CoA_acyltransferase"/>
</dbReference>
<dbReference type="InterPro" id="IPR050276">
    <property type="entry name" value="MshD_Acetyltransferase"/>
</dbReference>
<dbReference type="SUPFAM" id="SSF55729">
    <property type="entry name" value="Acyl-CoA N-acyltransferases (Nat)"/>
    <property type="match status" value="1"/>
</dbReference>
<sequence>MEIRKMSLEDIDRIVEITRIAWGEVTMHKLVEDRHGVVGNKRWDERKMEEVESGCRNNPSNVIVAVEENKVVGYATFGIDYNDKIGNIGNNAVDPAYRGRGIGTAMNKWIVDLFRKEGLKIAKVSTLVNDISAQKVYEKNGFKEISRSVHYTLDLK</sequence>
<feature type="domain" description="N-acetyltransferase" evidence="1">
    <location>
        <begin position="1"/>
        <end position="156"/>
    </location>
</feature>
<evidence type="ECO:0000259" key="1">
    <source>
        <dbReference type="PROSITE" id="PS51186"/>
    </source>
</evidence>
<protein>
    <recommendedName>
        <fullName evidence="1">N-acetyltransferase domain-containing protein</fullName>
    </recommendedName>
</protein>
<dbReference type="InterPro" id="IPR000182">
    <property type="entry name" value="GNAT_dom"/>
</dbReference>
<dbReference type="CDD" id="cd04301">
    <property type="entry name" value="NAT_SF"/>
    <property type="match status" value="1"/>
</dbReference>
<reference evidence="2 3" key="1">
    <citation type="journal article" date="2016" name="Environ. Microbiol.">
        <title>Genomic resolution of a cold subsurface aquifer community provides metabolic insights for novel microbes adapted to high CO concentrations.</title>
        <authorList>
            <person name="Probst A.J."/>
            <person name="Castelle C.J."/>
            <person name="Singh A."/>
            <person name="Brown C.T."/>
            <person name="Anantharaman K."/>
            <person name="Sharon I."/>
            <person name="Hug L.A."/>
            <person name="Burstein D."/>
            <person name="Emerson J.B."/>
            <person name="Thomas B.C."/>
            <person name="Banfield J.F."/>
        </authorList>
    </citation>
    <scope>NUCLEOTIDE SEQUENCE [LARGE SCALE GENOMIC DNA]</scope>
    <source>
        <strain evidence="2">CG1_02_38_46</strain>
    </source>
</reference>
<dbReference type="PROSITE" id="PS51186">
    <property type="entry name" value="GNAT"/>
    <property type="match status" value="1"/>
</dbReference>
<dbReference type="AlphaFoldDB" id="A0A1J4S8F4"/>
<dbReference type="STRING" id="1817893.AUJ66_08485"/>
<dbReference type="GO" id="GO:0016747">
    <property type="term" value="F:acyltransferase activity, transferring groups other than amino-acyl groups"/>
    <property type="evidence" value="ECO:0007669"/>
    <property type="project" value="InterPro"/>
</dbReference>
<gene>
    <name evidence="2" type="ORF">AUJ66_08485</name>
</gene>
<dbReference type="Pfam" id="PF00583">
    <property type="entry name" value="Acetyltransf_1"/>
    <property type="match status" value="1"/>
</dbReference>